<keyword evidence="2" id="KW-1185">Reference proteome</keyword>
<evidence type="ECO:0000313" key="2">
    <source>
        <dbReference type="Proteomes" id="UP001290455"/>
    </source>
</evidence>
<accession>A0ABU5J453</accession>
<dbReference type="Proteomes" id="UP001290455">
    <property type="component" value="Unassembled WGS sequence"/>
</dbReference>
<proteinExistence type="predicted"/>
<evidence type="ECO:0000313" key="1">
    <source>
        <dbReference type="EMBL" id="MDZ5474152.1"/>
    </source>
</evidence>
<organism evidence="1 2">
    <name type="scientific">Robertmurraya mangrovi</name>
    <dbReference type="NCBI Taxonomy" id="3098077"/>
    <lineage>
        <taxon>Bacteria</taxon>
        <taxon>Bacillati</taxon>
        <taxon>Bacillota</taxon>
        <taxon>Bacilli</taxon>
        <taxon>Bacillales</taxon>
        <taxon>Bacillaceae</taxon>
        <taxon>Robertmurraya</taxon>
    </lineage>
</organism>
<name>A0ABU5J453_9BACI</name>
<dbReference type="EMBL" id="JAXOFX010000020">
    <property type="protein sequence ID" value="MDZ5474152.1"/>
    <property type="molecule type" value="Genomic_DNA"/>
</dbReference>
<reference evidence="1 2" key="1">
    <citation type="submission" date="2023-11" db="EMBL/GenBank/DDBJ databases">
        <title>Bacillus jintuensis, isolated from a mudflat on the Beibu Gulf coast.</title>
        <authorList>
            <person name="Li M."/>
        </authorList>
    </citation>
    <scope>NUCLEOTIDE SEQUENCE [LARGE SCALE GENOMIC DNA]</scope>
    <source>
        <strain evidence="1 2">31A1R</strain>
    </source>
</reference>
<comment type="caution">
    <text evidence="1">The sequence shown here is derived from an EMBL/GenBank/DDBJ whole genome shotgun (WGS) entry which is preliminary data.</text>
</comment>
<dbReference type="Pfam" id="PF07799">
    <property type="entry name" value="DUF1643"/>
    <property type="match status" value="1"/>
</dbReference>
<dbReference type="RefSeq" id="WP_322448451.1">
    <property type="nucleotide sequence ID" value="NZ_JAXOFX010000020.1"/>
</dbReference>
<dbReference type="InterPro" id="IPR012441">
    <property type="entry name" value="DUF1643"/>
</dbReference>
<protein>
    <submittedName>
        <fullName evidence="1">DUF1643 domain-containing protein</fullName>
    </submittedName>
</protein>
<sequence length="187" mass="21636">MLRDAVIDGNYRYSLIREWDINNSKSVVFVLLNPSTADDEEDDQTTKICIEFAKRWGFGSLQIVNLFAYRATDPKDLKNVNNYQKMVGEKNYQFLSTALDEADKIVCAWGEHGIIKKRYLDPSLIKLFSNHQLYCFRELAKKQPKHPLGVDYTTPLKEYSFYKQLEITVDNGNLDIIKAINNVKRSG</sequence>
<gene>
    <name evidence="1" type="ORF">SM124_20830</name>
</gene>